<proteinExistence type="predicted"/>
<comment type="caution">
    <text evidence="2">The sequence shown here is derived from an EMBL/GenBank/DDBJ whole genome shotgun (WGS) entry which is preliminary data.</text>
</comment>
<dbReference type="EMBL" id="MU003765">
    <property type="protein sequence ID" value="KAF2726097.1"/>
    <property type="molecule type" value="Genomic_DNA"/>
</dbReference>
<evidence type="ECO:0000256" key="1">
    <source>
        <dbReference type="SAM" id="SignalP"/>
    </source>
</evidence>
<gene>
    <name evidence="2" type="ORF">K431DRAFT_289966</name>
</gene>
<accession>A0A9P4QJV9</accession>
<reference evidence="2" key="1">
    <citation type="journal article" date="2020" name="Stud. Mycol.">
        <title>101 Dothideomycetes genomes: a test case for predicting lifestyles and emergence of pathogens.</title>
        <authorList>
            <person name="Haridas S."/>
            <person name="Albert R."/>
            <person name="Binder M."/>
            <person name="Bloem J."/>
            <person name="Labutti K."/>
            <person name="Salamov A."/>
            <person name="Andreopoulos B."/>
            <person name="Baker S."/>
            <person name="Barry K."/>
            <person name="Bills G."/>
            <person name="Bluhm B."/>
            <person name="Cannon C."/>
            <person name="Castanera R."/>
            <person name="Culley D."/>
            <person name="Daum C."/>
            <person name="Ezra D."/>
            <person name="Gonzalez J."/>
            <person name="Henrissat B."/>
            <person name="Kuo A."/>
            <person name="Liang C."/>
            <person name="Lipzen A."/>
            <person name="Lutzoni F."/>
            <person name="Magnuson J."/>
            <person name="Mondo S."/>
            <person name="Nolan M."/>
            <person name="Ohm R."/>
            <person name="Pangilinan J."/>
            <person name="Park H.-J."/>
            <person name="Ramirez L."/>
            <person name="Alfaro M."/>
            <person name="Sun H."/>
            <person name="Tritt A."/>
            <person name="Yoshinaga Y."/>
            <person name="Zwiers L.-H."/>
            <person name="Turgeon B."/>
            <person name="Goodwin S."/>
            <person name="Spatafora J."/>
            <person name="Crous P."/>
            <person name="Grigoriev I."/>
        </authorList>
    </citation>
    <scope>NUCLEOTIDE SEQUENCE</scope>
    <source>
        <strain evidence="2">CBS 116435</strain>
    </source>
</reference>
<feature type="signal peptide" evidence="1">
    <location>
        <begin position="1"/>
        <end position="20"/>
    </location>
</feature>
<keyword evidence="1" id="KW-0732">Signal</keyword>
<keyword evidence="3" id="KW-1185">Reference proteome</keyword>
<organism evidence="2 3">
    <name type="scientific">Polychaeton citri CBS 116435</name>
    <dbReference type="NCBI Taxonomy" id="1314669"/>
    <lineage>
        <taxon>Eukaryota</taxon>
        <taxon>Fungi</taxon>
        <taxon>Dikarya</taxon>
        <taxon>Ascomycota</taxon>
        <taxon>Pezizomycotina</taxon>
        <taxon>Dothideomycetes</taxon>
        <taxon>Dothideomycetidae</taxon>
        <taxon>Capnodiales</taxon>
        <taxon>Capnodiaceae</taxon>
        <taxon>Polychaeton</taxon>
    </lineage>
</organism>
<dbReference type="AlphaFoldDB" id="A0A9P4QJV9"/>
<dbReference type="Proteomes" id="UP000799441">
    <property type="component" value="Unassembled WGS sequence"/>
</dbReference>
<evidence type="ECO:0000313" key="3">
    <source>
        <dbReference type="Proteomes" id="UP000799441"/>
    </source>
</evidence>
<feature type="chain" id="PRO_5040448027" evidence="1">
    <location>
        <begin position="21"/>
        <end position="317"/>
    </location>
</feature>
<evidence type="ECO:0000313" key="2">
    <source>
        <dbReference type="EMBL" id="KAF2726097.1"/>
    </source>
</evidence>
<protein>
    <submittedName>
        <fullName evidence="2">Uncharacterized protein</fullName>
    </submittedName>
</protein>
<name>A0A9P4QJV9_9PEZI</name>
<sequence length="317" mass="35229">MLFVALTSIFLFTLNAAAQAAWSSQSSPEFVIRSRPAGDCSFNNTLGYLHPTYISSTPYAGVLRQLRSDAVAGYFTFLPDAHSSSLVFPRDGINGSFYYGFYVNKDVTNQLVSLPVSTYGGQGVYADAAHRIQIIPEPQVSFYGKPQQRILPVAATSADAHRQKACSNWPLDGSIETAVFTKISNSSIPTGCVDIDLVVDYLDDQYNYPVPCPQVHLSLDQQLEVVLVFGHSERHLPKVQTATIIGTRQGRRCPVKQGHSIDMENTATVYEGAVEAVGFLQQELYFRGLLPIYSHRVWQVRFPSMYNSIKYVYDVCE</sequence>